<feature type="compositionally biased region" description="Pro residues" evidence="1">
    <location>
        <begin position="15"/>
        <end position="26"/>
    </location>
</feature>
<reference evidence="2 3" key="1">
    <citation type="journal article" date="2007" name="Nature">
        <title>Evolution of genes and genomes on the Drosophila phylogeny.</title>
        <authorList>
            <consortium name="Drosophila 12 Genomes Consortium"/>
            <person name="Clark A.G."/>
            <person name="Eisen M.B."/>
            <person name="Smith D.R."/>
            <person name="Bergman C.M."/>
            <person name="Oliver B."/>
            <person name="Markow T.A."/>
            <person name="Kaufman T.C."/>
            <person name="Kellis M."/>
            <person name="Gelbart W."/>
            <person name="Iyer V.N."/>
            <person name="Pollard D.A."/>
            <person name="Sackton T.B."/>
            <person name="Larracuente A.M."/>
            <person name="Singh N.D."/>
            <person name="Abad J.P."/>
            <person name="Abt D.N."/>
            <person name="Adryan B."/>
            <person name="Aguade M."/>
            <person name="Akashi H."/>
            <person name="Anderson W.W."/>
            <person name="Aquadro C.F."/>
            <person name="Ardell D.H."/>
            <person name="Arguello R."/>
            <person name="Artieri C.G."/>
            <person name="Barbash D.A."/>
            <person name="Barker D."/>
            <person name="Barsanti P."/>
            <person name="Batterham P."/>
            <person name="Batzoglou S."/>
            <person name="Begun D."/>
            <person name="Bhutkar A."/>
            <person name="Blanco E."/>
            <person name="Bosak S.A."/>
            <person name="Bradley R.K."/>
            <person name="Brand A.D."/>
            <person name="Brent M.R."/>
            <person name="Brooks A.N."/>
            <person name="Brown R.H."/>
            <person name="Butlin R.K."/>
            <person name="Caggese C."/>
            <person name="Calvi B.R."/>
            <person name="Bernardo de Carvalho A."/>
            <person name="Caspi A."/>
            <person name="Castrezana S."/>
            <person name="Celniker S.E."/>
            <person name="Chang J.L."/>
            <person name="Chapple C."/>
            <person name="Chatterji S."/>
            <person name="Chinwalla A."/>
            <person name="Civetta A."/>
            <person name="Clifton S.W."/>
            <person name="Comeron J.M."/>
            <person name="Costello J.C."/>
            <person name="Coyne J.A."/>
            <person name="Daub J."/>
            <person name="David R.G."/>
            <person name="Delcher A.L."/>
            <person name="Delehaunty K."/>
            <person name="Do C.B."/>
            <person name="Ebling H."/>
            <person name="Edwards K."/>
            <person name="Eickbush T."/>
            <person name="Evans J.D."/>
            <person name="Filipski A."/>
            <person name="Findeiss S."/>
            <person name="Freyhult E."/>
            <person name="Fulton L."/>
            <person name="Fulton R."/>
            <person name="Garcia A.C."/>
            <person name="Gardiner A."/>
            <person name="Garfield D.A."/>
            <person name="Garvin B.E."/>
            <person name="Gibson G."/>
            <person name="Gilbert D."/>
            <person name="Gnerre S."/>
            <person name="Godfrey J."/>
            <person name="Good R."/>
            <person name="Gotea V."/>
            <person name="Gravely B."/>
            <person name="Greenberg A.J."/>
            <person name="Griffiths-Jones S."/>
            <person name="Gross S."/>
            <person name="Guigo R."/>
            <person name="Gustafson E.A."/>
            <person name="Haerty W."/>
            <person name="Hahn M.W."/>
            <person name="Halligan D.L."/>
            <person name="Halpern A.L."/>
            <person name="Halter G.M."/>
            <person name="Han M.V."/>
            <person name="Heger A."/>
            <person name="Hillier L."/>
            <person name="Hinrichs A.S."/>
            <person name="Holmes I."/>
            <person name="Hoskins R.A."/>
            <person name="Hubisz M.J."/>
            <person name="Hultmark D."/>
            <person name="Huntley M.A."/>
            <person name="Jaffe D.B."/>
            <person name="Jagadeeshan S."/>
            <person name="Jeck W.R."/>
            <person name="Johnson J."/>
            <person name="Jones C.D."/>
            <person name="Jordan W.C."/>
            <person name="Karpen G.H."/>
            <person name="Kataoka E."/>
            <person name="Keightley P.D."/>
            <person name="Kheradpour P."/>
            <person name="Kirkness E.F."/>
            <person name="Koerich L.B."/>
            <person name="Kristiansen K."/>
            <person name="Kudrna D."/>
            <person name="Kulathinal R.J."/>
            <person name="Kumar S."/>
            <person name="Kwok R."/>
            <person name="Lander E."/>
            <person name="Langley C.H."/>
            <person name="Lapoint R."/>
            <person name="Lazzaro B.P."/>
            <person name="Lee S.J."/>
            <person name="Levesque L."/>
            <person name="Li R."/>
            <person name="Lin C.F."/>
            <person name="Lin M.F."/>
            <person name="Lindblad-Toh K."/>
            <person name="Llopart A."/>
            <person name="Long M."/>
            <person name="Low L."/>
            <person name="Lozovsky E."/>
            <person name="Lu J."/>
            <person name="Luo M."/>
            <person name="Machado C.A."/>
            <person name="Makalowski W."/>
            <person name="Marzo M."/>
            <person name="Matsuda M."/>
            <person name="Matzkin L."/>
            <person name="McAllister B."/>
            <person name="McBride C.S."/>
            <person name="McKernan B."/>
            <person name="McKernan K."/>
            <person name="Mendez-Lago M."/>
            <person name="Minx P."/>
            <person name="Mollenhauer M.U."/>
            <person name="Montooth K."/>
            <person name="Mount S.M."/>
            <person name="Mu X."/>
            <person name="Myers E."/>
            <person name="Negre B."/>
            <person name="Newfeld S."/>
            <person name="Nielsen R."/>
            <person name="Noor M.A."/>
            <person name="O'Grady P."/>
            <person name="Pachter L."/>
            <person name="Papaceit M."/>
            <person name="Parisi M.J."/>
            <person name="Parisi M."/>
            <person name="Parts L."/>
            <person name="Pedersen J.S."/>
            <person name="Pesole G."/>
            <person name="Phillippy A.M."/>
            <person name="Ponting C.P."/>
            <person name="Pop M."/>
            <person name="Porcelli D."/>
            <person name="Powell J.R."/>
            <person name="Prohaska S."/>
            <person name="Pruitt K."/>
            <person name="Puig M."/>
            <person name="Quesneville H."/>
            <person name="Ram K.R."/>
            <person name="Rand D."/>
            <person name="Rasmussen M.D."/>
            <person name="Reed L.K."/>
            <person name="Reenan R."/>
            <person name="Reily A."/>
            <person name="Remington K.A."/>
            <person name="Rieger T.T."/>
            <person name="Ritchie M.G."/>
            <person name="Robin C."/>
            <person name="Rogers Y.H."/>
            <person name="Rohde C."/>
            <person name="Rozas J."/>
            <person name="Rubenfield M.J."/>
            <person name="Ruiz A."/>
            <person name="Russo S."/>
            <person name="Salzberg S.L."/>
            <person name="Sanchez-Gracia A."/>
            <person name="Saranga D.J."/>
            <person name="Sato H."/>
            <person name="Schaeffer S.W."/>
            <person name="Schatz M.C."/>
            <person name="Schlenke T."/>
            <person name="Schwartz R."/>
            <person name="Segarra C."/>
            <person name="Singh R.S."/>
            <person name="Sirot L."/>
            <person name="Sirota M."/>
            <person name="Sisneros N.B."/>
            <person name="Smith C.D."/>
            <person name="Smith T.F."/>
            <person name="Spieth J."/>
            <person name="Stage D.E."/>
            <person name="Stark A."/>
            <person name="Stephan W."/>
            <person name="Strausberg R.L."/>
            <person name="Strempel S."/>
            <person name="Sturgill D."/>
            <person name="Sutton G."/>
            <person name="Sutton G.G."/>
            <person name="Tao W."/>
            <person name="Teichmann S."/>
            <person name="Tobari Y.N."/>
            <person name="Tomimura Y."/>
            <person name="Tsolas J.M."/>
            <person name="Valente V.L."/>
            <person name="Venter E."/>
            <person name="Venter J.C."/>
            <person name="Vicario S."/>
            <person name="Vieira F.G."/>
            <person name="Vilella A.J."/>
            <person name="Villasante A."/>
            <person name="Walenz B."/>
            <person name="Wang J."/>
            <person name="Wasserman M."/>
            <person name="Watts T."/>
            <person name="Wilson D."/>
            <person name="Wilson R.K."/>
            <person name="Wing R.A."/>
            <person name="Wolfner M.F."/>
            <person name="Wong A."/>
            <person name="Wong G.K."/>
            <person name="Wu C.I."/>
            <person name="Wu G."/>
            <person name="Yamamoto D."/>
            <person name="Yang H.P."/>
            <person name="Yang S.P."/>
            <person name="Yorke J.A."/>
            <person name="Yoshida K."/>
            <person name="Zdobnov E."/>
            <person name="Zhang P."/>
            <person name="Zhang Y."/>
            <person name="Zimin A.V."/>
            <person name="Baldwin J."/>
            <person name="Abdouelleil A."/>
            <person name="Abdulkadir J."/>
            <person name="Abebe A."/>
            <person name="Abera B."/>
            <person name="Abreu J."/>
            <person name="Acer S.C."/>
            <person name="Aftuck L."/>
            <person name="Alexander A."/>
            <person name="An P."/>
            <person name="Anderson E."/>
            <person name="Anderson S."/>
            <person name="Arachi H."/>
            <person name="Azer M."/>
            <person name="Bachantsang P."/>
            <person name="Barry A."/>
            <person name="Bayul T."/>
            <person name="Berlin A."/>
            <person name="Bessette D."/>
            <person name="Bloom T."/>
            <person name="Blye J."/>
            <person name="Boguslavskiy L."/>
            <person name="Bonnet C."/>
            <person name="Boukhgalter B."/>
            <person name="Bourzgui I."/>
            <person name="Brown A."/>
            <person name="Cahill P."/>
            <person name="Channer S."/>
            <person name="Cheshatsang Y."/>
            <person name="Chuda L."/>
            <person name="Citroen M."/>
            <person name="Collymore A."/>
            <person name="Cooke P."/>
            <person name="Costello M."/>
            <person name="D'Aco K."/>
            <person name="Daza R."/>
            <person name="De Haan G."/>
            <person name="DeGray S."/>
            <person name="DeMaso C."/>
            <person name="Dhargay N."/>
            <person name="Dooley K."/>
            <person name="Dooley E."/>
            <person name="Doricent M."/>
            <person name="Dorje P."/>
            <person name="Dorjee K."/>
            <person name="Dupes A."/>
            <person name="Elong R."/>
            <person name="Falk J."/>
            <person name="Farina A."/>
            <person name="Faro S."/>
            <person name="Ferguson D."/>
            <person name="Fisher S."/>
            <person name="Foley C.D."/>
            <person name="Franke A."/>
            <person name="Friedrich D."/>
            <person name="Gadbois L."/>
            <person name="Gearin G."/>
            <person name="Gearin C.R."/>
            <person name="Giannoukos G."/>
            <person name="Goode T."/>
            <person name="Graham J."/>
            <person name="Grandbois E."/>
            <person name="Grewal S."/>
            <person name="Gyaltsen K."/>
            <person name="Hafez N."/>
            <person name="Hagos B."/>
            <person name="Hall J."/>
            <person name="Henson C."/>
            <person name="Hollinger A."/>
            <person name="Honan T."/>
            <person name="Huard M.D."/>
            <person name="Hughes L."/>
            <person name="Hurhula B."/>
            <person name="Husby M.E."/>
            <person name="Kamat A."/>
            <person name="Kanga B."/>
            <person name="Kashin S."/>
            <person name="Khazanovich D."/>
            <person name="Kisner P."/>
            <person name="Lance K."/>
            <person name="Lara M."/>
            <person name="Lee W."/>
            <person name="Lennon N."/>
            <person name="Letendre F."/>
            <person name="LeVine R."/>
            <person name="Lipovsky A."/>
            <person name="Liu X."/>
            <person name="Liu J."/>
            <person name="Liu S."/>
            <person name="Lokyitsang T."/>
            <person name="Lokyitsang Y."/>
            <person name="Lubonja R."/>
            <person name="Lui A."/>
            <person name="MacDonald P."/>
            <person name="Magnisalis V."/>
            <person name="Maru K."/>
            <person name="Matthews C."/>
            <person name="McCusker W."/>
            <person name="McDonough S."/>
            <person name="Mehta T."/>
            <person name="Meldrim J."/>
            <person name="Meneus L."/>
            <person name="Mihai O."/>
            <person name="Mihalev A."/>
            <person name="Mihova T."/>
            <person name="Mittelman R."/>
            <person name="Mlenga V."/>
            <person name="Montmayeur A."/>
            <person name="Mulrain L."/>
            <person name="Navidi A."/>
            <person name="Naylor J."/>
            <person name="Negash T."/>
            <person name="Nguyen T."/>
            <person name="Nguyen N."/>
            <person name="Nicol R."/>
            <person name="Norbu C."/>
            <person name="Norbu N."/>
            <person name="Novod N."/>
            <person name="O'Neill B."/>
            <person name="Osman S."/>
            <person name="Markiewicz E."/>
            <person name="Oyono O.L."/>
            <person name="Patti C."/>
            <person name="Phunkhang P."/>
            <person name="Pierre F."/>
            <person name="Priest M."/>
            <person name="Raghuraman S."/>
            <person name="Rege F."/>
            <person name="Reyes R."/>
            <person name="Rise C."/>
            <person name="Rogov P."/>
            <person name="Ross K."/>
            <person name="Ryan E."/>
            <person name="Settipalli S."/>
            <person name="Shea T."/>
            <person name="Sherpa N."/>
            <person name="Shi L."/>
            <person name="Shih D."/>
            <person name="Sparrow T."/>
            <person name="Spaulding J."/>
            <person name="Stalker J."/>
            <person name="Stange-Thomann N."/>
            <person name="Stavropoulos S."/>
            <person name="Stone C."/>
            <person name="Strader C."/>
            <person name="Tesfaye S."/>
            <person name="Thomson T."/>
            <person name="Thoulutsang Y."/>
            <person name="Thoulutsang D."/>
            <person name="Topham K."/>
            <person name="Topping I."/>
            <person name="Tsamla T."/>
            <person name="Vassiliev H."/>
            <person name="Vo A."/>
            <person name="Wangchuk T."/>
            <person name="Wangdi T."/>
            <person name="Weiand M."/>
            <person name="Wilkinson J."/>
            <person name="Wilson A."/>
            <person name="Yadav S."/>
            <person name="Young G."/>
            <person name="Yu Q."/>
            <person name="Zembek L."/>
            <person name="Zhong D."/>
            <person name="Zimmer A."/>
            <person name="Zwirko Z."/>
            <person name="Jaffe D.B."/>
            <person name="Alvarez P."/>
            <person name="Brockman W."/>
            <person name="Butler J."/>
            <person name="Chin C."/>
            <person name="Gnerre S."/>
            <person name="Grabherr M."/>
            <person name="Kleber M."/>
            <person name="Mauceli E."/>
            <person name="MacCallum I."/>
        </authorList>
    </citation>
    <scope>NUCLEOTIDE SEQUENCE [LARGE SCALE GENOMIC DNA]</scope>
    <source>
        <strain evidence="3">white501</strain>
    </source>
</reference>
<evidence type="ECO:0000256" key="1">
    <source>
        <dbReference type="SAM" id="MobiDB-lite"/>
    </source>
</evidence>
<organism evidence="2 3">
    <name type="scientific">Drosophila simulans</name>
    <name type="common">Fruit fly</name>
    <dbReference type="NCBI Taxonomy" id="7240"/>
    <lineage>
        <taxon>Eukaryota</taxon>
        <taxon>Metazoa</taxon>
        <taxon>Ecdysozoa</taxon>
        <taxon>Arthropoda</taxon>
        <taxon>Hexapoda</taxon>
        <taxon>Insecta</taxon>
        <taxon>Pterygota</taxon>
        <taxon>Neoptera</taxon>
        <taxon>Endopterygota</taxon>
        <taxon>Diptera</taxon>
        <taxon>Brachycera</taxon>
        <taxon>Muscomorpha</taxon>
        <taxon>Ephydroidea</taxon>
        <taxon>Drosophilidae</taxon>
        <taxon>Drosophila</taxon>
        <taxon>Sophophora</taxon>
    </lineage>
</organism>
<name>B4R6R9_DROSI</name>
<dbReference type="Proteomes" id="UP000000304">
    <property type="component" value="Chromosome X"/>
</dbReference>
<dbReference type="AlphaFoldDB" id="B4R6R9"/>
<gene>
    <name evidence="2" type="primary">Dsim\GD16094</name>
    <name evidence="2" type="ORF">Dsim_GD16094</name>
</gene>
<dbReference type="Bgee" id="FBgn0187732">
    <property type="expression patterns" value="Expressed in male reproductive system and 2 other cell types or tissues"/>
</dbReference>
<evidence type="ECO:0000313" key="3">
    <source>
        <dbReference type="Proteomes" id="UP000000304"/>
    </source>
</evidence>
<feature type="compositionally biased region" description="Polar residues" evidence="1">
    <location>
        <begin position="30"/>
        <end position="39"/>
    </location>
</feature>
<sequence length="107" mass="10459">MALSCTFNLWSAPQSSPPPLLDPPLRCPNASDSPGSQSHVGSFCSSGPLMNYGHGAPSSKLQARLFVAFVPPFGDGDGIADGIAVGDGAGVGAGVGVGAGAGAFDTL</sequence>
<evidence type="ECO:0000313" key="2">
    <source>
        <dbReference type="EMBL" id="EDX17449.1"/>
    </source>
</evidence>
<protein>
    <submittedName>
        <fullName evidence="2">GD16094</fullName>
    </submittedName>
</protein>
<feature type="region of interest" description="Disordered" evidence="1">
    <location>
        <begin position="11"/>
        <end position="39"/>
    </location>
</feature>
<dbReference type="HOGENOM" id="CLU_2212701_0_0_1"/>
<accession>B4R6R9</accession>
<proteinExistence type="predicted"/>
<dbReference type="EMBL" id="CM000366">
    <property type="protein sequence ID" value="EDX17449.1"/>
    <property type="molecule type" value="Genomic_DNA"/>
</dbReference>
<keyword evidence="3" id="KW-1185">Reference proteome</keyword>